<dbReference type="GO" id="GO:0005524">
    <property type="term" value="F:ATP binding"/>
    <property type="evidence" value="ECO:0007669"/>
    <property type="project" value="UniProtKB-KW"/>
</dbReference>
<dbReference type="OrthoDB" id="10056572at2759"/>
<dbReference type="GO" id="GO:0000723">
    <property type="term" value="P:telomere maintenance"/>
    <property type="evidence" value="ECO:0007669"/>
    <property type="project" value="InterPro"/>
</dbReference>
<protein>
    <recommendedName>
        <fullName evidence="1">ATP-dependent DNA helicase</fullName>
        <ecNumber evidence="1">5.6.2.3</ecNumber>
    </recommendedName>
</protein>
<reference evidence="3" key="1">
    <citation type="submission" date="2007-07" db="EMBL/GenBank/DDBJ databases">
        <title>PCAP assembly of the Caenorhabditis remanei genome.</title>
        <authorList>
            <consortium name="The Caenorhabditis remanei Sequencing Consortium"/>
            <person name="Wilson R.K."/>
        </authorList>
    </citation>
    <scope>NUCLEOTIDE SEQUENCE [LARGE SCALE GENOMIC DNA]</scope>
    <source>
        <strain evidence="3">PB4641</strain>
    </source>
</reference>
<dbReference type="InterPro" id="IPR010285">
    <property type="entry name" value="DNA_helicase_pif1-like_DEAD"/>
</dbReference>
<dbReference type="PANTHER" id="PTHR47642">
    <property type="entry name" value="ATP-DEPENDENT DNA HELICASE"/>
    <property type="match status" value="1"/>
</dbReference>
<keyword evidence="1" id="KW-0067">ATP-binding</keyword>
<feature type="domain" description="DNA helicase Pif1-like DEAD-box helicase" evidence="2">
    <location>
        <begin position="14"/>
        <end position="115"/>
    </location>
</feature>
<dbReference type="AlphaFoldDB" id="E3MZL1"/>
<organism evidence="4">
    <name type="scientific">Caenorhabditis remanei</name>
    <name type="common">Caenorhabditis vulgaris</name>
    <dbReference type="NCBI Taxonomy" id="31234"/>
    <lineage>
        <taxon>Eukaryota</taxon>
        <taxon>Metazoa</taxon>
        <taxon>Ecdysozoa</taxon>
        <taxon>Nematoda</taxon>
        <taxon>Chromadorea</taxon>
        <taxon>Rhabditida</taxon>
        <taxon>Rhabditina</taxon>
        <taxon>Rhabditomorpha</taxon>
        <taxon>Rhabditoidea</taxon>
        <taxon>Rhabditidae</taxon>
        <taxon>Peloderinae</taxon>
        <taxon>Caenorhabditis</taxon>
    </lineage>
</organism>
<comment type="similarity">
    <text evidence="1">Belongs to the helicase family.</text>
</comment>
<sequence length="117" mass="13461">MSEGLSTSSYSTFMKLEALLFNVKLLIIDKVSKVSNVILMKIHRRLREISVIPLPFGEYNIMMLGDLLQLPTVKASHVFTSKNEQINRIFGMVNSNVNLWETLEYRELLQNMRQGKG</sequence>
<keyword evidence="4" id="KW-1185">Reference proteome</keyword>
<keyword evidence="1" id="KW-0234">DNA repair</keyword>
<keyword evidence="1" id="KW-0233">DNA recombination</keyword>
<evidence type="ECO:0000256" key="1">
    <source>
        <dbReference type="RuleBase" id="RU363044"/>
    </source>
</evidence>
<dbReference type="InParanoid" id="E3MZL1"/>
<keyword evidence="1" id="KW-0227">DNA damage</keyword>
<dbReference type="Gene3D" id="3.40.50.300">
    <property type="entry name" value="P-loop containing nucleotide triphosphate hydrolases"/>
    <property type="match status" value="1"/>
</dbReference>
<keyword evidence="1" id="KW-0347">Helicase</keyword>
<dbReference type="EC" id="5.6.2.3" evidence="1"/>
<dbReference type="GO" id="GO:0016887">
    <property type="term" value="F:ATP hydrolysis activity"/>
    <property type="evidence" value="ECO:0007669"/>
    <property type="project" value="RHEA"/>
</dbReference>
<keyword evidence="1" id="KW-0547">Nucleotide-binding</keyword>
<dbReference type="HOGENOM" id="CLU_2086772_0_0_1"/>
<dbReference type="Proteomes" id="UP000008281">
    <property type="component" value="Unassembled WGS sequence"/>
</dbReference>
<dbReference type="STRING" id="31234.E3MZL1"/>
<dbReference type="GO" id="GO:0006281">
    <property type="term" value="P:DNA repair"/>
    <property type="evidence" value="ECO:0007669"/>
    <property type="project" value="UniProtKB-KW"/>
</dbReference>
<comment type="cofactor">
    <cofactor evidence="1">
        <name>Mg(2+)</name>
        <dbReference type="ChEBI" id="CHEBI:18420"/>
    </cofactor>
</comment>
<dbReference type="Pfam" id="PF05970">
    <property type="entry name" value="PIF1"/>
    <property type="match status" value="1"/>
</dbReference>
<dbReference type="InterPro" id="IPR051055">
    <property type="entry name" value="PIF1_helicase"/>
</dbReference>
<keyword evidence="1" id="KW-0378">Hydrolase</keyword>
<dbReference type="GO" id="GO:0006310">
    <property type="term" value="P:DNA recombination"/>
    <property type="evidence" value="ECO:0007669"/>
    <property type="project" value="UniProtKB-KW"/>
</dbReference>
<dbReference type="EMBL" id="DS268501">
    <property type="protein sequence ID" value="EFP12994.1"/>
    <property type="molecule type" value="Genomic_DNA"/>
</dbReference>
<accession>E3MZL1</accession>
<evidence type="ECO:0000259" key="2">
    <source>
        <dbReference type="Pfam" id="PF05970"/>
    </source>
</evidence>
<name>E3MZL1_CAERE</name>
<gene>
    <name evidence="3" type="ORF">CRE_06850</name>
</gene>
<dbReference type="GO" id="GO:0043139">
    <property type="term" value="F:5'-3' DNA helicase activity"/>
    <property type="evidence" value="ECO:0007669"/>
    <property type="project" value="UniProtKB-EC"/>
</dbReference>
<proteinExistence type="inferred from homology"/>
<comment type="catalytic activity">
    <reaction evidence="1">
        <text>ATP + H2O = ADP + phosphate + H(+)</text>
        <dbReference type="Rhea" id="RHEA:13065"/>
        <dbReference type="ChEBI" id="CHEBI:15377"/>
        <dbReference type="ChEBI" id="CHEBI:15378"/>
        <dbReference type="ChEBI" id="CHEBI:30616"/>
        <dbReference type="ChEBI" id="CHEBI:43474"/>
        <dbReference type="ChEBI" id="CHEBI:456216"/>
        <dbReference type="EC" id="5.6.2.3"/>
    </reaction>
</comment>
<evidence type="ECO:0000313" key="3">
    <source>
        <dbReference type="EMBL" id="EFP12994.1"/>
    </source>
</evidence>
<dbReference type="InterPro" id="IPR027417">
    <property type="entry name" value="P-loop_NTPase"/>
</dbReference>
<evidence type="ECO:0000313" key="4">
    <source>
        <dbReference type="Proteomes" id="UP000008281"/>
    </source>
</evidence>
<dbReference type="PANTHER" id="PTHR47642:SF8">
    <property type="entry name" value="ATP-DEPENDENT DNA HELICASE"/>
    <property type="match status" value="1"/>
</dbReference>